<comment type="caution">
    <text evidence="2">The sequence shown here is derived from an EMBL/GenBank/DDBJ whole genome shotgun (WGS) entry which is preliminary data.</text>
</comment>
<feature type="transmembrane region" description="Helical" evidence="1">
    <location>
        <begin position="94"/>
        <end position="119"/>
    </location>
</feature>
<keyword evidence="1" id="KW-0812">Transmembrane</keyword>
<proteinExistence type="predicted"/>
<dbReference type="Proteomes" id="UP000297982">
    <property type="component" value="Unassembled WGS sequence"/>
</dbReference>
<organism evidence="2 3">
    <name type="scientific">Halobacillus salinus</name>
    <dbReference type="NCBI Taxonomy" id="192814"/>
    <lineage>
        <taxon>Bacteria</taxon>
        <taxon>Bacillati</taxon>
        <taxon>Bacillota</taxon>
        <taxon>Bacilli</taxon>
        <taxon>Bacillales</taxon>
        <taxon>Bacillaceae</taxon>
        <taxon>Halobacillus</taxon>
    </lineage>
</organism>
<keyword evidence="1" id="KW-1133">Transmembrane helix</keyword>
<dbReference type="EMBL" id="SRJC01000002">
    <property type="protein sequence ID" value="TGB02639.1"/>
    <property type="molecule type" value="Genomic_DNA"/>
</dbReference>
<protein>
    <recommendedName>
        <fullName evidence="4">ABC transporter permease</fullName>
    </recommendedName>
</protein>
<gene>
    <name evidence="2" type="ORF">E4663_10775</name>
</gene>
<feature type="transmembrane region" description="Helical" evidence="1">
    <location>
        <begin position="209"/>
        <end position="235"/>
    </location>
</feature>
<accession>A0A4Z0GXN6</accession>
<evidence type="ECO:0000313" key="3">
    <source>
        <dbReference type="Proteomes" id="UP000297982"/>
    </source>
</evidence>
<dbReference type="STRING" id="192814.GCA_900166575_03035"/>
<evidence type="ECO:0000313" key="2">
    <source>
        <dbReference type="EMBL" id="TGB02639.1"/>
    </source>
</evidence>
<evidence type="ECO:0000256" key="1">
    <source>
        <dbReference type="SAM" id="Phobius"/>
    </source>
</evidence>
<keyword evidence="3" id="KW-1185">Reference proteome</keyword>
<dbReference type="Pfam" id="PF12730">
    <property type="entry name" value="ABC2_membrane_4"/>
    <property type="match status" value="1"/>
</dbReference>
<dbReference type="CDD" id="cd21809">
    <property type="entry name" value="ABC-2_lan_permease-like"/>
    <property type="match status" value="1"/>
</dbReference>
<sequence>MIGLMQSEWLKLKHTKAWWLLWISPLLAGVSASFVPIEGVFQWERLLTTGVSVHAILFLPLMVAVFSALVCRYEHQHNSWKQLFTMPVKRKSVFLAKYVMVMGMVAINQFLFMLVIFGVGKVRGVEGMMPWDLLARSLVGGWMATLPLAALTLWVALVFSSFAAAITVNVLFTMPNMFVLNSETIAPLYPWAQPFLMMLPPSDSLFGGFFVSLESLLVAIFGGGLVFFIGGLVSIQRKVV</sequence>
<name>A0A4Z0GXN6_9BACI</name>
<reference evidence="2 3" key="1">
    <citation type="journal article" date="2003" name="Int. J. Syst. Evol. Microbiol.">
        <title>Halobacillus salinus sp. nov., isolated from a salt lake on the coast of the East Sea in Korea.</title>
        <authorList>
            <person name="Yoon J.H."/>
            <person name="Kang K.H."/>
            <person name="Park Y.H."/>
        </authorList>
    </citation>
    <scope>NUCLEOTIDE SEQUENCE [LARGE SCALE GENOMIC DNA]</scope>
    <source>
        <strain evidence="2 3">HSL-3</strain>
    </source>
</reference>
<feature type="transmembrane region" description="Helical" evidence="1">
    <location>
        <begin position="51"/>
        <end position="73"/>
    </location>
</feature>
<keyword evidence="1" id="KW-0472">Membrane</keyword>
<evidence type="ECO:0008006" key="4">
    <source>
        <dbReference type="Google" id="ProtNLM"/>
    </source>
</evidence>
<dbReference type="RefSeq" id="WP_135327618.1">
    <property type="nucleotide sequence ID" value="NZ_SRJC01000002.1"/>
</dbReference>
<dbReference type="AlphaFoldDB" id="A0A4Z0GXN6"/>